<comment type="caution">
    <text evidence="2">The sequence shown here is derived from an EMBL/GenBank/DDBJ whole genome shotgun (WGS) entry which is preliminary data.</text>
</comment>
<dbReference type="AlphaFoldDB" id="A0A109LFR3"/>
<organism evidence="2 3">
    <name type="scientific">Pseudomonas fluorescens</name>
    <dbReference type="NCBI Taxonomy" id="294"/>
    <lineage>
        <taxon>Bacteria</taxon>
        <taxon>Pseudomonadati</taxon>
        <taxon>Pseudomonadota</taxon>
        <taxon>Gammaproteobacteria</taxon>
        <taxon>Pseudomonadales</taxon>
        <taxon>Pseudomonadaceae</taxon>
        <taxon>Pseudomonas</taxon>
    </lineage>
</organism>
<gene>
    <name evidence="2" type="ORF">PFLmoz3_03563</name>
</gene>
<name>A0A109LFR3_PSEFL</name>
<feature type="region of interest" description="Disordered" evidence="1">
    <location>
        <begin position="15"/>
        <end position="40"/>
    </location>
</feature>
<feature type="compositionally biased region" description="Polar residues" evidence="1">
    <location>
        <begin position="17"/>
        <end position="40"/>
    </location>
</feature>
<dbReference type="Proteomes" id="UP000061348">
    <property type="component" value="Unassembled WGS sequence"/>
</dbReference>
<protein>
    <submittedName>
        <fullName evidence="2">Uncharacterized protein</fullName>
    </submittedName>
</protein>
<evidence type="ECO:0000313" key="2">
    <source>
        <dbReference type="EMBL" id="KWV86826.1"/>
    </source>
</evidence>
<dbReference type="EMBL" id="LCYA01000087">
    <property type="protein sequence ID" value="KWV86826.1"/>
    <property type="molecule type" value="Genomic_DNA"/>
</dbReference>
<evidence type="ECO:0000256" key="1">
    <source>
        <dbReference type="SAM" id="MobiDB-lite"/>
    </source>
</evidence>
<reference evidence="2 3" key="1">
    <citation type="submission" date="2015-05" db="EMBL/GenBank/DDBJ databases">
        <title>A genomic and transcriptomic approach to investigate the blue pigment phenotype in Pseudomonas fluorescens.</title>
        <authorList>
            <person name="Andreani N.A."/>
            <person name="Cardazzo B."/>
        </authorList>
    </citation>
    <scope>NUCLEOTIDE SEQUENCE [LARGE SCALE GENOMIC DNA]</scope>
    <source>
        <strain evidence="2 3">Ps_22</strain>
    </source>
</reference>
<sequence length="73" mass="7979">MPMAGAPRTTMVRMASATASTVPQATQCSRDGKTRWSSRCSAPSRHSMAFTFSAANSRSRIPYPALMNKSRRL</sequence>
<proteinExistence type="predicted"/>
<accession>A0A109LFR3</accession>
<evidence type="ECO:0000313" key="3">
    <source>
        <dbReference type="Proteomes" id="UP000061348"/>
    </source>
</evidence>